<dbReference type="AlphaFoldDB" id="M5RPX6"/>
<sequence length="413" mass="43053">DFLLQVKIDTTVPTTTIDILASSDSGMYDDDNVTNIQEIAFQGRGETNGIITLFAQKVNNAGVAFGELLVIGTGNVGSDFTDVQAGIPGATDTDGLGIWEITAEPLVDGVYDVYALIEDWAGNEATSDTIRLEVDTLDPNLPLLDLDEASDSGRHNDDNITNDNTPAVSVTTHDANADLHAVVPDLTVAGAFLTDYLKYRIYDRAETGVVGGQTLVTETLLYDSAADANADASTSLLGHNAMFTSLLLLNSGNAQTILPALADGIHNLKVEVEDRAGNISHDFLLNLVIDTAAPAAPTIALDPSITDSGIQSNIGSASDRITNVRTPGFVGTAEADALVRLYADGQSITNNVIDASDAAIGLTVAVPIDGDDALPGGQYRATSTADLNVGFTFDGQRQIGGTAEDLAGNVSDP</sequence>
<evidence type="ECO:0000313" key="3">
    <source>
        <dbReference type="Proteomes" id="UP000011991"/>
    </source>
</evidence>
<reference evidence="2 3" key="1">
    <citation type="journal article" date="2013" name="Mar. Genomics">
        <title>Expression of sulfatases in Rhodopirellula baltica and the diversity of sulfatases in the genus Rhodopirellula.</title>
        <authorList>
            <person name="Wegner C.E."/>
            <person name="Richter-Heitmann T."/>
            <person name="Klindworth A."/>
            <person name="Klockow C."/>
            <person name="Richter M."/>
            <person name="Achstetter T."/>
            <person name="Glockner F.O."/>
            <person name="Harder J."/>
        </authorList>
    </citation>
    <scope>NUCLEOTIDE SEQUENCE [LARGE SCALE GENOMIC DNA]</scope>
    <source>
        <strain evidence="2 3">SM1</strain>
    </source>
</reference>
<proteinExistence type="predicted"/>
<accession>M5RPX6</accession>
<dbReference type="Proteomes" id="UP000011991">
    <property type="component" value="Unassembled WGS sequence"/>
</dbReference>
<dbReference type="EMBL" id="ANOG01001009">
    <property type="protein sequence ID" value="EMI16019.1"/>
    <property type="molecule type" value="Genomic_DNA"/>
</dbReference>
<feature type="domain" description="Bacterial Ig-like" evidence="1">
    <location>
        <begin position="86"/>
        <end position="136"/>
    </location>
</feature>
<dbReference type="RefSeq" id="WP_008707745.1">
    <property type="nucleotide sequence ID" value="NZ_ANOG01001009.1"/>
</dbReference>
<keyword evidence="3" id="KW-1185">Reference proteome</keyword>
<gene>
    <name evidence="2" type="ORF">RMSM_07057</name>
</gene>
<comment type="caution">
    <text evidence="2">The sequence shown here is derived from an EMBL/GenBank/DDBJ whole genome shotgun (WGS) entry which is preliminary data.</text>
</comment>
<organism evidence="2 3">
    <name type="scientific">Rhodopirellula maiorica SM1</name>
    <dbReference type="NCBI Taxonomy" id="1265738"/>
    <lineage>
        <taxon>Bacteria</taxon>
        <taxon>Pseudomonadati</taxon>
        <taxon>Planctomycetota</taxon>
        <taxon>Planctomycetia</taxon>
        <taxon>Pirellulales</taxon>
        <taxon>Pirellulaceae</taxon>
        <taxon>Novipirellula</taxon>
    </lineage>
</organism>
<name>M5RPX6_9BACT</name>
<dbReference type="InterPro" id="IPR013783">
    <property type="entry name" value="Ig-like_fold"/>
</dbReference>
<evidence type="ECO:0000313" key="2">
    <source>
        <dbReference type="EMBL" id="EMI16019.1"/>
    </source>
</evidence>
<feature type="non-terminal residue" evidence="2">
    <location>
        <position position="413"/>
    </location>
</feature>
<dbReference type="InterPro" id="IPR044016">
    <property type="entry name" value="Big_13"/>
</dbReference>
<dbReference type="Pfam" id="PF19077">
    <property type="entry name" value="Big_13"/>
    <property type="match status" value="1"/>
</dbReference>
<dbReference type="Gene3D" id="2.60.40.10">
    <property type="entry name" value="Immunoglobulins"/>
    <property type="match status" value="3"/>
</dbReference>
<protein>
    <recommendedName>
        <fullName evidence="1">Bacterial Ig-like domain-containing protein</fullName>
    </recommendedName>
</protein>
<feature type="non-terminal residue" evidence="2">
    <location>
        <position position="1"/>
    </location>
</feature>
<evidence type="ECO:0000259" key="1">
    <source>
        <dbReference type="Pfam" id="PF19077"/>
    </source>
</evidence>